<dbReference type="RefSeq" id="WP_149333714.1">
    <property type="nucleotide sequence ID" value="NZ_BJJW01000002.1"/>
</dbReference>
<organism evidence="1 2">
    <name type="scientific">Leuconostoc citreum</name>
    <dbReference type="NCBI Taxonomy" id="33964"/>
    <lineage>
        <taxon>Bacteria</taxon>
        <taxon>Bacillati</taxon>
        <taxon>Bacillota</taxon>
        <taxon>Bacilli</taxon>
        <taxon>Lactobacillales</taxon>
        <taxon>Lactobacillaceae</taxon>
        <taxon>Leuconostoc</taxon>
    </lineage>
</organism>
<sequence>MSSGKKQHFMPAALIGQFSFESPYSSKPLRDRLVYVRFRQFPDIKELSASAILKEKNFYTIQDETTGLQHDSIDNIWDEVEPLLPNMITRLNAVYAKDVMPSDLFIYFVEFCTQLIVRNPSFNENYDSRINSFFDYDSLEENGLISIKDNTNASRIMEMQRLRPILLYSDVSILRASKHTHFINNDVGYVIGPDQVLQRATITFPLTPDLAIQFHVNRTADKYNIDFLKSPKKFDHHRLYAESVNQFNKSVYSLSNILIYGNRKSILTSDFPVKKNPENPYGFWYIFDQENLLKLGRQHELDFLLLGQDTPIFRDISEL</sequence>
<evidence type="ECO:0008006" key="3">
    <source>
        <dbReference type="Google" id="ProtNLM"/>
    </source>
</evidence>
<protein>
    <recommendedName>
        <fullName evidence="3">DUF4238 domain-containing protein</fullName>
    </recommendedName>
</protein>
<accession>A0A5A5TX91</accession>
<dbReference type="EMBL" id="BJJW01000002">
    <property type="protein sequence ID" value="GDZ83111.1"/>
    <property type="molecule type" value="Genomic_DNA"/>
</dbReference>
<reference evidence="1 2" key="1">
    <citation type="submission" date="2019-04" db="EMBL/GenBank/DDBJ databases">
        <title>A pseudo-fructophilic Leuconostoc citreum strain F192-5 isolated from peel of satsuma mandarin: the first report for isolation and characterization of strain-dependent fructophilic-like characteristics.</title>
        <authorList>
            <person name="Maeno S."/>
            <person name="Tanizawa Y."/>
            <person name="Kajikawa A."/>
            <person name="Kanesaki Y."/>
            <person name="Kubota E."/>
            <person name="Arita M."/>
            <person name="Leon D."/>
            <person name="Endo A."/>
        </authorList>
    </citation>
    <scope>NUCLEOTIDE SEQUENCE [LARGE SCALE GENOMIC DNA]</scope>
    <source>
        <strain evidence="1 2">F192-5</strain>
    </source>
</reference>
<name>A0A5A5TX91_LEUCI</name>
<evidence type="ECO:0000313" key="2">
    <source>
        <dbReference type="Proteomes" id="UP000323274"/>
    </source>
</evidence>
<dbReference type="Proteomes" id="UP000323274">
    <property type="component" value="Unassembled WGS sequence"/>
</dbReference>
<dbReference type="AlphaFoldDB" id="A0A5A5TX91"/>
<proteinExistence type="predicted"/>
<dbReference type="Pfam" id="PF14022">
    <property type="entry name" value="DUF4238"/>
    <property type="match status" value="1"/>
</dbReference>
<comment type="caution">
    <text evidence="1">The sequence shown here is derived from an EMBL/GenBank/DDBJ whole genome shotgun (WGS) entry which is preliminary data.</text>
</comment>
<gene>
    <name evidence="1" type="ORF">LCIT_03530</name>
</gene>
<dbReference type="InterPro" id="IPR025332">
    <property type="entry name" value="DUF4238"/>
</dbReference>
<evidence type="ECO:0000313" key="1">
    <source>
        <dbReference type="EMBL" id="GDZ83111.1"/>
    </source>
</evidence>